<dbReference type="NCBIfam" id="TIGR00589">
    <property type="entry name" value="ogt"/>
    <property type="match status" value="1"/>
</dbReference>
<accession>A0A292YSP8</accession>
<organism evidence="12 13">
    <name type="scientific">Effusibacillus lacus</name>
    <dbReference type="NCBI Taxonomy" id="1348429"/>
    <lineage>
        <taxon>Bacteria</taxon>
        <taxon>Bacillati</taxon>
        <taxon>Bacillota</taxon>
        <taxon>Bacilli</taxon>
        <taxon>Bacillales</taxon>
        <taxon>Alicyclobacillaceae</taxon>
        <taxon>Effusibacillus</taxon>
    </lineage>
</organism>
<dbReference type="GO" id="GO:0003908">
    <property type="term" value="F:methylated-DNA-[protein]-cysteine S-methyltransferase activity"/>
    <property type="evidence" value="ECO:0007669"/>
    <property type="project" value="UniProtKB-UniRule"/>
</dbReference>
<sequence>MKHAIHGTIGFDVLLSPIGPIHVVVDERGVRKVAVTEEEWEEYKEELGSIPQDSELCKEAIRQLQEYFNGDRRQFDLPLAVEGTEFRKRVWQQLQSIPYGEVRSYKEIASAVGKPKAPRAVGQANRANPLPILIPCHRVIGASGNLVGYAGTRTDIKSVLLRLEGAVPQSFPTNTK</sequence>
<name>A0A292YSP8_9BACL</name>
<keyword evidence="5 9" id="KW-0808">Transferase</keyword>
<dbReference type="Pfam" id="PF02870">
    <property type="entry name" value="Methyltransf_1N"/>
    <property type="match status" value="1"/>
</dbReference>
<feature type="domain" description="Methylguanine DNA methyltransferase ribonuclease-like" evidence="11">
    <location>
        <begin position="15"/>
        <end position="80"/>
    </location>
</feature>
<dbReference type="AlphaFoldDB" id="A0A292YSP8"/>
<dbReference type="SUPFAM" id="SSF53155">
    <property type="entry name" value="Methylated DNA-protein cysteine methyltransferase domain"/>
    <property type="match status" value="1"/>
</dbReference>
<keyword evidence="13" id="KW-1185">Reference proteome</keyword>
<dbReference type="RefSeq" id="WP_231705908.1">
    <property type="nucleotide sequence ID" value="NZ_BDUF01000112.1"/>
</dbReference>
<evidence type="ECO:0000259" key="10">
    <source>
        <dbReference type="Pfam" id="PF01035"/>
    </source>
</evidence>
<comment type="catalytic activity">
    <reaction evidence="8 9">
        <text>a 6-O-methyl-2'-deoxyguanosine in DNA + L-cysteinyl-[protein] = S-methyl-L-cysteinyl-[protein] + a 2'-deoxyguanosine in DNA</text>
        <dbReference type="Rhea" id="RHEA:24000"/>
        <dbReference type="Rhea" id="RHEA-COMP:10131"/>
        <dbReference type="Rhea" id="RHEA-COMP:10132"/>
        <dbReference type="Rhea" id="RHEA-COMP:11367"/>
        <dbReference type="Rhea" id="RHEA-COMP:11368"/>
        <dbReference type="ChEBI" id="CHEBI:29950"/>
        <dbReference type="ChEBI" id="CHEBI:82612"/>
        <dbReference type="ChEBI" id="CHEBI:85445"/>
        <dbReference type="ChEBI" id="CHEBI:85448"/>
        <dbReference type="EC" id="2.1.1.63"/>
    </reaction>
</comment>
<dbReference type="InterPro" id="IPR008332">
    <property type="entry name" value="MethylG_MeTrfase_N"/>
</dbReference>
<evidence type="ECO:0000256" key="3">
    <source>
        <dbReference type="ARBA" id="ARBA00022490"/>
    </source>
</evidence>
<protein>
    <recommendedName>
        <fullName evidence="9">Methylated-DNA--protein-cysteine methyltransferase</fullName>
        <ecNumber evidence="9">2.1.1.63</ecNumber>
    </recommendedName>
    <alternativeName>
        <fullName evidence="9">6-O-methylguanine-DNA methyltransferase</fullName>
        <shortName evidence="9">MGMT</shortName>
    </alternativeName>
    <alternativeName>
        <fullName evidence="9">O-6-methylguanine-DNA-alkyltransferase</fullName>
    </alternativeName>
</protein>
<keyword evidence="4 9" id="KW-0489">Methyltransferase</keyword>
<evidence type="ECO:0000313" key="12">
    <source>
        <dbReference type="EMBL" id="GAX91949.1"/>
    </source>
</evidence>
<gene>
    <name evidence="12" type="ORF">EFBL_3640</name>
</gene>
<comment type="caution">
    <text evidence="12">The sequence shown here is derived from an EMBL/GenBank/DDBJ whole genome shotgun (WGS) entry which is preliminary data.</text>
</comment>
<comment type="similarity">
    <text evidence="2 9">Belongs to the MGMT family.</text>
</comment>
<evidence type="ECO:0000256" key="1">
    <source>
        <dbReference type="ARBA" id="ARBA00001286"/>
    </source>
</evidence>
<dbReference type="FunFam" id="1.10.10.10:FF:000214">
    <property type="entry name" value="Methylated-DNA--protein-cysteine methyltransferase"/>
    <property type="match status" value="1"/>
</dbReference>
<reference evidence="13" key="1">
    <citation type="submission" date="2017-07" db="EMBL/GenBank/DDBJ databases">
        <title>Draft genome sequence of Effusibacillus lacus strain skLN1.</title>
        <authorList>
            <person name="Watanabe M."/>
            <person name="Kojima H."/>
            <person name="Fukui M."/>
        </authorList>
    </citation>
    <scope>NUCLEOTIDE SEQUENCE [LARGE SCALE GENOMIC DNA]</scope>
    <source>
        <strain evidence="13">skLN1</strain>
    </source>
</reference>
<dbReference type="EMBL" id="BDUF01000112">
    <property type="protein sequence ID" value="GAX91949.1"/>
    <property type="molecule type" value="Genomic_DNA"/>
</dbReference>
<feature type="active site" description="Nucleophile; methyl group acceptor" evidence="9">
    <location>
        <position position="136"/>
    </location>
</feature>
<evidence type="ECO:0000256" key="8">
    <source>
        <dbReference type="ARBA" id="ARBA00049348"/>
    </source>
</evidence>
<dbReference type="InterPro" id="IPR036631">
    <property type="entry name" value="MGMT_N_sf"/>
</dbReference>
<evidence type="ECO:0000313" key="13">
    <source>
        <dbReference type="Proteomes" id="UP000217785"/>
    </source>
</evidence>
<keyword evidence="7 9" id="KW-0234">DNA repair</keyword>
<evidence type="ECO:0000259" key="11">
    <source>
        <dbReference type="Pfam" id="PF02870"/>
    </source>
</evidence>
<dbReference type="InterPro" id="IPR023546">
    <property type="entry name" value="MGMT"/>
</dbReference>
<dbReference type="Gene3D" id="1.10.10.10">
    <property type="entry name" value="Winged helix-like DNA-binding domain superfamily/Winged helix DNA-binding domain"/>
    <property type="match status" value="1"/>
</dbReference>
<evidence type="ECO:0000256" key="7">
    <source>
        <dbReference type="ARBA" id="ARBA00023204"/>
    </source>
</evidence>
<comment type="catalytic activity">
    <reaction evidence="1 9">
        <text>a 4-O-methyl-thymidine in DNA + L-cysteinyl-[protein] = a thymidine in DNA + S-methyl-L-cysteinyl-[protein]</text>
        <dbReference type="Rhea" id="RHEA:53428"/>
        <dbReference type="Rhea" id="RHEA-COMP:10131"/>
        <dbReference type="Rhea" id="RHEA-COMP:10132"/>
        <dbReference type="Rhea" id="RHEA-COMP:13555"/>
        <dbReference type="Rhea" id="RHEA-COMP:13556"/>
        <dbReference type="ChEBI" id="CHEBI:29950"/>
        <dbReference type="ChEBI" id="CHEBI:82612"/>
        <dbReference type="ChEBI" id="CHEBI:137386"/>
        <dbReference type="ChEBI" id="CHEBI:137387"/>
        <dbReference type="EC" id="2.1.1.63"/>
    </reaction>
</comment>
<dbReference type="InterPro" id="IPR014048">
    <property type="entry name" value="MethylDNA_cys_MeTrfase_DNA-bd"/>
</dbReference>
<evidence type="ECO:0000256" key="6">
    <source>
        <dbReference type="ARBA" id="ARBA00022763"/>
    </source>
</evidence>
<dbReference type="SUPFAM" id="SSF46767">
    <property type="entry name" value="Methylated DNA-protein cysteine methyltransferase, C-terminal domain"/>
    <property type="match status" value="1"/>
</dbReference>
<dbReference type="HAMAP" id="MF_00772">
    <property type="entry name" value="OGT"/>
    <property type="match status" value="1"/>
</dbReference>
<feature type="domain" description="Methylated-DNA-[protein]-cysteine S-methyltransferase DNA binding" evidence="10">
    <location>
        <begin position="85"/>
        <end position="166"/>
    </location>
</feature>
<dbReference type="PANTHER" id="PTHR10815">
    <property type="entry name" value="METHYLATED-DNA--PROTEIN-CYSTEINE METHYLTRANSFERASE"/>
    <property type="match status" value="1"/>
</dbReference>
<dbReference type="GO" id="GO:0005737">
    <property type="term" value="C:cytoplasm"/>
    <property type="evidence" value="ECO:0007669"/>
    <property type="project" value="UniProtKB-SubCell"/>
</dbReference>
<dbReference type="InterPro" id="IPR036217">
    <property type="entry name" value="MethylDNA_cys_MeTrfase_DNAb"/>
</dbReference>
<dbReference type="InterPro" id="IPR001497">
    <property type="entry name" value="MethylDNA_cys_MeTrfase_AS"/>
</dbReference>
<keyword evidence="3 9" id="KW-0963">Cytoplasm</keyword>
<dbReference type="GO" id="GO:0006307">
    <property type="term" value="P:DNA alkylation repair"/>
    <property type="evidence" value="ECO:0007669"/>
    <property type="project" value="UniProtKB-UniRule"/>
</dbReference>
<dbReference type="CDD" id="cd06445">
    <property type="entry name" value="ATase"/>
    <property type="match status" value="1"/>
</dbReference>
<dbReference type="Proteomes" id="UP000217785">
    <property type="component" value="Unassembled WGS sequence"/>
</dbReference>
<comment type="subcellular location">
    <subcellularLocation>
        <location evidence="9">Cytoplasm</location>
    </subcellularLocation>
</comment>
<dbReference type="PANTHER" id="PTHR10815:SF5">
    <property type="entry name" value="METHYLATED-DNA--PROTEIN-CYSTEINE METHYLTRANSFERASE"/>
    <property type="match status" value="1"/>
</dbReference>
<comment type="miscellaneous">
    <text evidence="9">This enzyme catalyzes only one turnover and therefore is not strictly catalytic. According to one definition, an enzyme is a biocatalyst that acts repeatedly and over many reaction cycles.</text>
</comment>
<dbReference type="PROSITE" id="PS00374">
    <property type="entry name" value="MGMT"/>
    <property type="match status" value="1"/>
</dbReference>
<dbReference type="EC" id="2.1.1.63" evidence="9"/>
<evidence type="ECO:0000256" key="9">
    <source>
        <dbReference type="HAMAP-Rule" id="MF_00772"/>
    </source>
</evidence>
<dbReference type="Pfam" id="PF01035">
    <property type="entry name" value="DNA_binding_1"/>
    <property type="match status" value="1"/>
</dbReference>
<evidence type="ECO:0000256" key="5">
    <source>
        <dbReference type="ARBA" id="ARBA00022679"/>
    </source>
</evidence>
<keyword evidence="6 9" id="KW-0227">DNA damage</keyword>
<comment type="function">
    <text evidence="9">Involved in the cellular defense against the biological effects of O6-methylguanine (O6-MeG) and O4-methylthymine (O4-MeT) in DNA. Repairs the methylated nucleobase in DNA by stoichiometrically transferring the methyl group to a cysteine residue in the enzyme. This is a suicide reaction: the enzyme is irreversibly inactivated.</text>
</comment>
<evidence type="ECO:0000256" key="4">
    <source>
        <dbReference type="ARBA" id="ARBA00022603"/>
    </source>
</evidence>
<dbReference type="InterPro" id="IPR036388">
    <property type="entry name" value="WH-like_DNA-bd_sf"/>
</dbReference>
<proteinExistence type="inferred from homology"/>
<evidence type="ECO:0000256" key="2">
    <source>
        <dbReference type="ARBA" id="ARBA00008711"/>
    </source>
</evidence>
<dbReference type="Gene3D" id="3.30.160.70">
    <property type="entry name" value="Methylated DNA-protein cysteine methyltransferase domain"/>
    <property type="match status" value="1"/>
</dbReference>
<dbReference type="GO" id="GO:0032259">
    <property type="term" value="P:methylation"/>
    <property type="evidence" value="ECO:0007669"/>
    <property type="project" value="UniProtKB-KW"/>
</dbReference>